<dbReference type="AlphaFoldDB" id="A0AAE6ZPL2"/>
<protein>
    <submittedName>
        <fullName evidence="2">Helix-turn-helix transcriptional regulator</fullName>
    </submittedName>
</protein>
<evidence type="ECO:0000313" key="3">
    <source>
        <dbReference type="Proteomes" id="UP000502421"/>
    </source>
</evidence>
<dbReference type="EMBL" id="CP051205">
    <property type="protein sequence ID" value="QJB35968.2"/>
    <property type="molecule type" value="Genomic_DNA"/>
</dbReference>
<reference evidence="3" key="1">
    <citation type="submission" date="2020-04" db="EMBL/GenBank/DDBJ databases">
        <authorList>
            <person name="Kittiwongwattana C."/>
        </authorList>
    </citation>
    <scope>NUCLEOTIDE SEQUENCE [LARGE SCALE GENOMIC DNA]</scope>
    <source>
        <strain evidence="3">1310</strain>
    </source>
</reference>
<dbReference type="InterPro" id="IPR010982">
    <property type="entry name" value="Lambda_DNA-bd_dom_sf"/>
</dbReference>
<dbReference type="CDD" id="cd00093">
    <property type="entry name" value="HTH_XRE"/>
    <property type="match status" value="1"/>
</dbReference>
<dbReference type="Gene3D" id="1.10.260.40">
    <property type="entry name" value="lambda repressor-like DNA-binding domains"/>
    <property type="match status" value="1"/>
</dbReference>
<sequence>MSITTMNKSIHEGRNIKRFREMLNMTQEAMAADLGDDWTQKKISLLEGKEKVEPEIIDQVAKVLKVPAEAIKNFSEEAAVNIISNTFTDFKDNASGINSNCNLTFNPIDKVIELYERLLASEKEKSDLLRKKDH</sequence>
<proteinExistence type="predicted"/>
<dbReference type="KEGG" id="coy:HF329_00425"/>
<organism evidence="2 3">
    <name type="scientific">Chitinophaga oryzae</name>
    <dbReference type="NCBI Taxonomy" id="2725414"/>
    <lineage>
        <taxon>Bacteria</taxon>
        <taxon>Pseudomonadati</taxon>
        <taxon>Bacteroidota</taxon>
        <taxon>Chitinophagia</taxon>
        <taxon>Chitinophagales</taxon>
        <taxon>Chitinophagaceae</taxon>
        <taxon>Chitinophaga</taxon>
    </lineage>
</organism>
<evidence type="ECO:0000313" key="2">
    <source>
        <dbReference type="EMBL" id="QJB35968.2"/>
    </source>
</evidence>
<dbReference type="Proteomes" id="UP000502421">
    <property type="component" value="Chromosome"/>
</dbReference>
<evidence type="ECO:0000259" key="1">
    <source>
        <dbReference type="PROSITE" id="PS50943"/>
    </source>
</evidence>
<dbReference type="SUPFAM" id="SSF47413">
    <property type="entry name" value="lambda repressor-like DNA-binding domains"/>
    <property type="match status" value="1"/>
</dbReference>
<feature type="domain" description="HTH cro/C1-type" evidence="1">
    <location>
        <begin position="16"/>
        <end position="71"/>
    </location>
</feature>
<dbReference type="RefSeq" id="WP_192023240.1">
    <property type="nucleotide sequence ID" value="NZ_CP051205.1"/>
</dbReference>
<dbReference type="PROSITE" id="PS50943">
    <property type="entry name" value="HTH_CROC1"/>
    <property type="match status" value="1"/>
</dbReference>
<name>A0AAE6ZPL2_9BACT</name>
<dbReference type="InterPro" id="IPR001387">
    <property type="entry name" value="Cro/C1-type_HTH"/>
</dbReference>
<dbReference type="GO" id="GO:0003677">
    <property type="term" value="F:DNA binding"/>
    <property type="evidence" value="ECO:0007669"/>
    <property type="project" value="InterPro"/>
</dbReference>
<accession>A0AAE6ZPL2</accession>
<gene>
    <name evidence="2" type="ORF">HF329_00425</name>
</gene>